<protein>
    <submittedName>
        <fullName evidence="2">Uncharacterized protein</fullName>
    </submittedName>
</protein>
<dbReference type="Proteomes" id="UP001415857">
    <property type="component" value="Unassembled WGS sequence"/>
</dbReference>
<dbReference type="EMBL" id="JBBPBK010000010">
    <property type="protein sequence ID" value="KAK9276335.1"/>
    <property type="molecule type" value="Genomic_DNA"/>
</dbReference>
<gene>
    <name evidence="2" type="ORF">L1049_005867</name>
</gene>
<feature type="compositionally biased region" description="Basic and acidic residues" evidence="1">
    <location>
        <begin position="1431"/>
        <end position="1473"/>
    </location>
</feature>
<evidence type="ECO:0000256" key="1">
    <source>
        <dbReference type="SAM" id="MobiDB-lite"/>
    </source>
</evidence>
<feature type="region of interest" description="Disordered" evidence="1">
    <location>
        <begin position="1369"/>
        <end position="1393"/>
    </location>
</feature>
<feature type="compositionally biased region" description="Basic and acidic residues" evidence="1">
    <location>
        <begin position="1210"/>
        <end position="1225"/>
    </location>
</feature>
<name>A0AAP0RG34_LIQFO</name>
<feature type="compositionally biased region" description="Basic residues" evidence="1">
    <location>
        <begin position="1226"/>
        <end position="1242"/>
    </location>
</feature>
<organism evidence="2 3">
    <name type="scientific">Liquidambar formosana</name>
    <name type="common">Formosan gum</name>
    <dbReference type="NCBI Taxonomy" id="63359"/>
    <lineage>
        <taxon>Eukaryota</taxon>
        <taxon>Viridiplantae</taxon>
        <taxon>Streptophyta</taxon>
        <taxon>Embryophyta</taxon>
        <taxon>Tracheophyta</taxon>
        <taxon>Spermatophyta</taxon>
        <taxon>Magnoliopsida</taxon>
        <taxon>eudicotyledons</taxon>
        <taxon>Gunneridae</taxon>
        <taxon>Pentapetalae</taxon>
        <taxon>Saxifragales</taxon>
        <taxon>Altingiaceae</taxon>
        <taxon>Liquidambar</taxon>
    </lineage>
</organism>
<feature type="region of interest" description="Disordered" evidence="1">
    <location>
        <begin position="1112"/>
        <end position="1143"/>
    </location>
</feature>
<dbReference type="PANTHER" id="PTHR34536">
    <property type="entry name" value="DENTIN SIALOPHOSPHOPROTEIN-LIKE PROTEIN"/>
    <property type="match status" value="1"/>
</dbReference>
<feature type="compositionally biased region" description="Basic and acidic residues" evidence="1">
    <location>
        <begin position="1379"/>
        <end position="1389"/>
    </location>
</feature>
<evidence type="ECO:0000313" key="3">
    <source>
        <dbReference type="Proteomes" id="UP001415857"/>
    </source>
</evidence>
<feature type="compositionally biased region" description="Basic and acidic residues" evidence="1">
    <location>
        <begin position="939"/>
        <end position="948"/>
    </location>
</feature>
<proteinExistence type="predicted"/>
<feature type="region of interest" description="Disordered" evidence="1">
    <location>
        <begin position="938"/>
        <end position="965"/>
    </location>
</feature>
<evidence type="ECO:0000313" key="2">
    <source>
        <dbReference type="EMBL" id="KAK9276335.1"/>
    </source>
</evidence>
<dbReference type="PANTHER" id="PTHR34536:SF18">
    <property type="match status" value="1"/>
</dbReference>
<keyword evidence="3" id="KW-1185">Reference proteome</keyword>
<accession>A0AAP0RG34</accession>
<sequence>MLSTVGLELTSVINSDLTWKKVSKGNRRTSRRARKSVAISLRTSGDSINKNLKRVDMSVSESEKLGVTVLGCRFSEKEGHVPIKKRRFLFRSPSPPPRTPSPCPQETERLVNSQHNSVQELHSDLITKCQLVAASANDLGQIVDTELHVDVKKSGKISEQLDDNEDFSGISILAAAACCSSLGGGAGYAEVGSGVEESFAPERPPELLLNNESCSLSKGLSKEDLVGSAEISTEGTGSCISTVPIEELTNSLRADKSSPKGLVHGTDMVGTYLLDNSGAVSRDPSKDDGTVKTDGFSLRDDRSHWDLNTVMDAWECPFDFQYADAQTNVADGVSEHVEDGMCGDEMRSSEGNDLQKEPGGTKCNIEKTLLPCVTRGLAHETQELNVLEQKLDACSNIEGAICLPEKLLSAGINTNPNMDLVKETKLLHHQEKVIPKIGSVLSIPVEHAVGPSTSANGDENASVLCATLGSRGSSGGLSSHQVASLDSYLDHSISPECSHLTSACRSEGNCNAASIGATSVKNIDDGAANTQVGENSSSSCQFEKQKVALGVTCVKSIDDCAADRQVGETNISGCQFEKQKVDLAVEAFPEKAGCEIGNGLNENDDAEGISGLHDDQNISKNVVDIETSQPGPLHHVIEDVVCKSDDMGFPQSLGAFVGGQISVALDTNVQQDKVSVHDTAETDTRVHIDAEEPTTKSSEKPMALLGYPCDFSSHDDAHRSYSGYLVNSSDNVAPQEPFEDSNDSAVDPGLVGMEKTSELQVDYDSQYEDGELRESIEHTWEEYDGEDGEAEHVDYGSDNRDTYSFDTRDHYVSMSVQVEGAECKNQRFANTNNTGSEAELLMTKETNSQSCLGGLTMTKVIVAGSGEERAVRTSRLCGRPPVSGEDAINESDLNVKFVKEPDVGSDKVVRDNESHARGEDTKYLGQSGDLKIKMSGWDRLPESHKSSSDKAAGVGDGSGRTSSFGDCMDGLDAEDTETRVVGSRTFKRELQSRIEGPENGYVFPRKDRLLGSRSNDVDDSNPRSEREFGFVTSSGRGRYSHFNARGRGGDHFVDYPEDHRRGLKRAHSPHYRGLTDTPCPGMENSATAVSGNVENNGIIFASDVTNVKAGAAGPSDHAGRQTTYPSPHGVHRPFRRSGSPVDRGEAFGMRVGIRAAGEMNSDRSLTVGRGRYFRYGPRVDGRGPRGRYHGPVSDGFIESSSNYSHHLARRERSFSPTERRGDPRVRRSRTKSSSRSRTRSPRGRNGTGVAGDPCFRQRSRSPNFRSEGRMLRMRSPYQRPGFSAADHMVGFMSMPRRRDSPLHNSRWIDDRKDGVIHFREQGYKQRSLGFDRRSPGRILTRSDRFDFVDSSQKLKPNEYYRSMRPRRFSEMDGVGRGGPRHEGSDDDRRKHGYGYGLVRPLRRYDTDGAVKRFHYDIENGFAVAPNSQNKDSTEFHDRGSPKDYSRDMASHNGDVPRRSREERGPFVYRRDGKFNGNSKSFGMRECDEDVAPKRRRPL</sequence>
<feature type="region of interest" description="Disordered" evidence="1">
    <location>
        <begin position="1177"/>
        <end position="1266"/>
    </location>
</feature>
<comment type="caution">
    <text evidence="2">The sequence shown here is derived from an EMBL/GenBank/DDBJ whole genome shotgun (WGS) entry which is preliminary data.</text>
</comment>
<feature type="region of interest" description="Disordered" evidence="1">
    <location>
        <begin position="1423"/>
        <end position="1498"/>
    </location>
</feature>
<reference evidence="2 3" key="1">
    <citation type="journal article" date="2024" name="Plant J.">
        <title>Genome sequences and population genomics reveal climatic adaptation and genomic divergence between two closely related sweetgum species.</title>
        <authorList>
            <person name="Xu W.Q."/>
            <person name="Ren C.Q."/>
            <person name="Zhang X.Y."/>
            <person name="Comes H.P."/>
            <person name="Liu X.H."/>
            <person name="Li Y.G."/>
            <person name="Kettle C.J."/>
            <person name="Jalonen R."/>
            <person name="Gaisberger H."/>
            <person name="Ma Y.Z."/>
            <person name="Qiu Y.X."/>
        </authorList>
    </citation>
    <scope>NUCLEOTIDE SEQUENCE [LARGE SCALE GENOMIC DNA]</scope>
    <source>
        <strain evidence="2">Hangzhou</strain>
    </source>
</reference>